<dbReference type="EMBL" id="JBHTGL010000008">
    <property type="protein sequence ID" value="MFD0625058.1"/>
    <property type="molecule type" value="Genomic_DNA"/>
</dbReference>
<protein>
    <submittedName>
        <fullName evidence="1">Uncharacterized protein</fullName>
    </submittedName>
</protein>
<organism evidence="1 2">
    <name type="scientific">Streptomyces sanglieri</name>
    <dbReference type="NCBI Taxonomy" id="193460"/>
    <lineage>
        <taxon>Bacteria</taxon>
        <taxon>Bacillati</taxon>
        <taxon>Actinomycetota</taxon>
        <taxon>Actinomycetes</taxon>
        <taxon>Kitasatosporales</taxon>
        <taxon>Streptomycetaceae</taxon>
        <taxon>Streptomyces</taxon>
    </lineage>
</organism>
<keyword evidence="2" id="KW-1185">Reference proteome</keyword>
<dbReference type="Proteomes" id="UP001596915">
    <property type="component" value="Unassembled WGS sequence"/>
</dbReference>
<name>A0ABW2WZL9_9ACTN</name>
<reference evidence="2" key="1">
    <citation type="journal article" date="2019" name="Int. J. Syst. Evol. Microbiol.">
        <title>The Global Catalogue of Microorganisms (GCM) 10K type strain sequencing project: providing services to taxonomists for standard genome sequencing and annotation.</title>
        <authorList>
            <consortium name="The Broad Institute Genomics Platform"/>
            <consortium name="The Broad Institute Genome Sequencing Center for Infectious Disease"/>
            <person name="Wu L."/>
            <person name="Ma J."/>
        </authorList>
    </citation>
    <scope>NUCLEOTIDE SEQUENCE [LARGE SCALE GENOMIC DNA]</scope>
    <source>
        <strain evidence="2">JCM 12607</strain>
    </source>
</reference>
<accession>A0ABW2WZL9</accession>
<proteinExistence type="predicted"/>
<evidence type="ECO:0000313" key="1">
    <source>
        <dbReference type="EMBL" id="MFD0625058.1"/>
    </source>
</evidence>
<comment type="caution">
    <text evidence="1">The sequence shown here is derived from an EMBL/GenBank/DDBJ whole genome shotgun (WGS) entry which is preliminary data.</text>
</comment>
<evidence type="ECO:0000313" key="2">
    <source>
        <dbReference type="Proteomes" id="UP001596915"/>
    </source>
</evidence>
<sequence>MDGEAGIAYVSDLGGHIRGVPLPGGPAAGGAEREIVSLPFPLTGLSGIDGVDGVGGVDS</sequence>
<gene>
    <name evidence="1" type="ORF">ACFQ2K_22150</name>
</gene>